<evidence type="ECO:0000256" key="1">
    <source>
        <dbReference type="ARBA" id="ARBA00004772"/>
    </source>
</evidence>
<evidence type="ECO:0000256" key="3">
    <source>
        <dbReference type="ARBA" id="ARBA00013109"/>
    </source>
</evidence>
<protein>
    <recommendedName>
        <fullName evidence="7 9">Uroporphyrinogen-III synthase</fullName>
        <ecNumber evidence="3 9">4.2.1.75</ecNumber>
    </recommendedName>
</protein>
<evidence type="ECO:0000256" key="4">
    <source>
        <dbReference type="ARBA" id="ARBA00023239"/>
    </source>
</evidence>
<feature type="domain" description="Tetrapyrrole biosynthesis uroporphyrinogen III synthase" evidence="10">
    <location>
        <begin position="24"/>
        <end position="250"/>
    </location>
</feature>
<evidence type="ECO:0000313" key="12">
    <source>
        <dbReference type="EMBL" id="WEY86382.1"/>
    </source>
</evidence>
<dbReference type="PANTHER" id="PTHR38042">
    <property type="entry name" value="UROPORPHYRINOGEN-III SYNTHASE, CHLOROPLASTIC"/>
    <property type="match status" value="1"/>
</dbReference>
<evidence type="ECO:0000313" key="13">
    <source>
        <dbReference type="Proteomes" id="UP000032247"/>
    </source>
</evidence>
<sequence length="262" mass="29008">MENDFPLKGKTVLVTRNKAQAASFQQKVEALGGKAVLTSLITFRRALPNDVAEQVREDLAAPGWLVFTSVNGADFFFSYLKENQLILPAHKKIAAVGEKTARRLKTHNVSVDVMPQEYIAEQLAAALKQHAEPGEPITVMKGNLSRDVIKQELVPLGFEVKEWVLYETIPDEEGIEALKGAAGQYSFDYVTFTSSSTVHTFMHVLGEELKKWKANGTACISIGPLTNDALLTYGITSHMPDTFTIDGMLELMCSMSREEERI</sequence>
<dbReference type="GO" id="GO:0006780">
    <property type="term" value="P:uroporphyrinogen III biosynthetic process"/>
    <property type="evidence" value="ECO:0007669"/>
    <property type="project" value="UniProtKB-UniRule"/>
</dbReference>
<gene>
    <name evidence="12" type="primary">hemD</name>
    <name evidence="12" type="ORF">P5633_10010</name>
    <name evidence="11" type="ORF">SC09_Contig17orf00338</name>
</gene>
<dbReference type="UniPathway" id="UPA00251">
    <property type="reaction ID" value="UER00320"/>
</dbReference>
<keyword evidence="5 9" id="KW-0627">Porphyrin biosynthesis</keyword>
<dbReference type="EMBL" id="CP120576">
    <property type="protein sequence ID" value="WEY86382.1"/>
    <property type="molecule type" value="Genomic_DNA"/>
</dbReference>
<dbReference type="PATRIC" id="fig|1423.173.peg.286"/>
<dbReference type="Pfam" id="PF02602">
    <property type="entry name" value="HEM4"/>
    <property type="match status" value="1"/>
</dbReference>
<dbReference type="Gene3D" id="3.40.50.10090">
    <property type="match status" value="2"/>
</dbReference>
<dbReference type="Proteomes" id="UP001214898">
    <property type="component" value="Chromosome"/>
</dbReference>
<comment type="catalytic activity">
    <reaction evidence="8 9">
        <text>hydroxymethylbilane = uroporphyrinogen III + H2O</text>
        <dbReference type="Rhea" id="RHEA:18965"/>
        <dbReference type="ChEBI" id="CHEBI:15377"/>
        <dbReference type="ChEBI" id="CHEBI:57308"/>
        <dbReference type="ChEBI" id="CHEBI:57845"/>
        <dbReference type="EC" id="4.2.1.75"/>
    </reaction>
</comment>
<dbReference type="GO" id="GO:0006782">
    <property type="term" value="P:protoporphyrinogen IX biosynthetic process"/>
    <property type="evidence" value="ECO:0007669"/>
    <property type="project" value="UniProtKB-UniRule"/>
</dbReference>
<dbReference type="InterPro" id="IPR003754">
    <property type="entry name" value="4pyrrol_synth_uPrphyn_synth"/>
</dbReference>
<dbReference type="AlphaFoldDB" id="A0A0D1IV53"/>
<evidence type="ECO:0000259" key="10">
    <source>
        <dbReference type="Pfam" id="PF02602"/>
    </source>
</evidence>
<accession>A0A0D1IV53</accession>
<reference evidence="11 13" key="1">
    <citation type="submission" date="2014-12" db="EMBL/GenBank/DDBJ databases">
        <title>Comparative genome analysis of Bacillus coagulans HM-08, Clostridium butyricum HM-68, Bacillus subtilis HM-66 and Bacillus licheniformis BL-09.</title>
        <authorList>
            <person name="Zhang H."/>
        </authorList>
    </citation>
    <scope>NUCLEOTIDE SEQUENCE [LARGE SCALE GENOMIC DNA]</scope>
    <source>
        <strain evidence="11 13">HM-66</strain>
    </source>
</reference>
<dbReference type="CDD" id="cd06578">
    <property type="entry name" value="HemD"/>
    <property type="match status" value="1"/>
</dbReference>
<evidence type="ECO:0000256" key="2">
    <source>
        <dbReference type="ARBA" id="ARBA00008133"/>
    </source>
</evidence>
<comment type="similarity">
    <text evidence="2 9">Belongs to the uroporphyrinogen-III synthase family.</text>
</comment>
<evidence type="ECO:0000256" key="9">
    <source>
        <dbReference type="RuleBase" id="RU366031"/>
    </source>
</evidence>
<comment type="function">
    <text evidence="6 9">Catalyzes cyclization of the linear tetrapyrrole, hydroxymethylbilane, to the macrocyclic uroporphyrinogen III.</text>
</comment>
<evidence type="ECO:0000256" key="6">
    <source>
        <dbReference type="ARBA" id="ARBA00037589"/>
    </source>
</evidence>
<dbReference type="STRING" id="483913.AN935_14055"/>
<evidence type="ECO:0000256" key="8">
    <source>
        <dbReference type="ARBA" id="ARBA00048617"/>
    </source>
</evidence>
<dbReference type="InterPro" id="IPR036108">
    <property type="entry name" value="4pyrrol_syn_uPrphyn_synt_sf"/>
</dbReference>
<dbReference type="Proteomes" id="UP000032247">
    <property type="component" value="Unassembled WGS sequence"/>
</dbReference>
<keyword evidence="4 9" id="KW-0456">Lyase</keyword>
<dbReference type="InterPro" id="IPR039793">
    <property type="entry name" value="UROS/Hem4"/>
</dbReference>
<proteinExistence type="inferred from homology"/>
<evidence type="ECO:0000313" key="11">
    <source>
        <dbReference type="EMBL" id="KIU13163.1"/>
    </source>
</evidence>
<dbReference type="EMBL" id="JXBC01000001">
    <property type="protein sequence ID" value="KIU13163.1"/>
    <property type="molecule type" value="Genomic_DNA"/>
</dbReference>
<dbReference type="GO" id="GO:0004852">
    <property type="term" value="F:uroporphyrinogen-III synthase activity"/>
    <property type="evidence" value="ECO:0007669"/>
    <property type="project" value="UniProtKB-UniRule"/>
</dbReference>
<name>A0A0D1IV53_BACIU</name>
<organism evidence="11 13">
    <name type="scientific">Bacillus subtilis</name>
    <dbReference type="NCBI Taxonomy" id="1423"/>
    <lineage>
        <taxon>Bacteria</taxon>
        <taxon>Bacillati</taxon>
        <taxon>Bacillota</taxon>
        <taxon>Bacilli</taxon>
        <taxon>Bacillales</taxon>
        <taxon>Bacillaceae</taxon>
        <taxon>Bacillus</taxon>
    </lineage>
</organism>
<evidence type="ECO:0000256" key="7">
    <source>
        <dbReference type="ARBA" id="ARBA00040167"/>
    </source>
</evidence>
<comment type="pathway">
    <text evidence="1 9">Porphyrin-containing compound metabolism; protoporphyrin-IX biosynthesis; coproporphyrinogen-III from 5-aminolevulinate: step 3/4.</text>
</comment>
<reference evidence="12" key="2">
    <citation type="submission" date="2023-03" db="EMBL/GenBank/DDBJ databases">
        <title>Complete genome sequences of 52 Bacillus and Priestia strains isolated from West-African fermentations and 26 reference strains from the DSMZ collection.</title>
        <authorList>
            <person name="Wiedenbein E.S."/>
            <person name="Canoy T.S."/>
            <person name="Hui Y."/>
            <person name="Parkouda C."/>
            <person name="Dawende C."/>
            <person name="Ametefe E."/>
            <person name="Jespersen L."/>
            <person name="Nielsen D.S."/>
        </authorList>
    </citation>
    <scope>NUCLEOTIDE SEQUENCE</scope>
    <source>
        <strain evidence="12">PRO56</strain>
    </source>
</reference>
<evidence type="ECO:0000256" key="5">
    <source>
        <dbReference type="ARBA" id="ARBA00023244"/>
    </source>
</evidence>
<dbReference type="SUPFAM" id="SSF69618">
    <property type="entry name" value="HemD-like"/>
    <property type="match status" value="1"/>
</dbReference>
<dbReference type="PANTHER" id="PTHR38042:SF1">
    <property type="entry name" value="UROPORPHYRINOGEN-III SYNTHASE, CHLOROPLASTIC"/>
    <property type="match status" value="1"/>
</dbReference>
<dbReference type="EC" id="4.2.1.75" evidence="3 9"/>